<sequence length="136" mass="15365">MQRPPTDREILQRIHDRSLDKFGRFDRNNPENQRSSKIYVPIDCDAIANDLGVDADIVFGRLYYHLDKKYGYTQDNGAKVHLFTMAISDDRHAVHFPMLSAVLAELQQSWFRFTVPLVISGIALAISVISLVCGGA</sequence>
<keyword evidence="3" id="KW-1185">Reference proteome</keyword>
<keyword evidence="1" id="KW-0472">Membrane</keyword>
<keyword evidence="1" id="KW-1133">Transmembrane helix</keyword>
<organism evidence="2 3">
    <name type="scientific">Desulfatitalea alkaliphila</name>
    <dbReference type="NCBI Taxonomy" id="2929485"/>
    <lineage>
        <taxon>Bacteria</taxon>
        <taxon>Pseudomonadati</taxon>
        <taxon>Thermodesulfobacteriota</taxon>
        <taxon>Desulfobacteria</taxon>
        <taxon>Desulfobacterales</taxon>
        <taxon>Desulfosarcinaceae</taxon>
        <taxon>Desulfatitalea</taxon>
    </lineage>
</organism>
<protein>
    <submittedName>
        <fullName evidence="2">Uncharacterized protein</fullName>
    </submittedName>
</protein>
<reference evidence="2" key="1">
    <citation type="submission" date="2022-04" db="EMBL/GenBank/DDBJ databases">
        <title>Desulfatitalea alkaliphila sp. nov., a novel anaerobic sulfate-reducing bacterium isolated from terrestrial mud volcano, Taman Peninsula, Russia.</title>
        <authorList>
            <person name="Khomyakova M.A."/>
            <person name="Merkel A.Y."/>
            <person name="Slobodkin A.I."/>
        </authorList>
    </citation>
    <scope>NUCLEOTIDE SEQUENCE</scope>
    <source>
        <strain evidence="2">M08but</strain>
    </source>
</reference>
<dbReference type="Proteomes" id="UP001165427">
    <property type="component" value="Unassembled WGS sequence"/>
</dbReference>
<dbReference type="RefSeq" id="WP_246915203.1">
    <property type="nucleotide sequence ID" value="NZ_JALJRB010000064.1"/>
</dbReference>
<comment type="caution">
    <text evidence="2">The sequence shown here is derived from an EMBL/GenBank/DDBJ whole genome shotgun (WGS) entry which is preliminary data.</text>
</comment>
<gene>
    <name evidence="2" type="ORF">MRX98_21645</name>
</gene>
<accession>A0AA41R4H1</accession>
<dbReference type="AlphaFoldDB" id="A0AA41R4H1"/>
<keyword evidence="1" id="KW-0812">Transmembrane</keyword>
<evidence type="ECO:0000256" key="1">
    <source>
        <dbReference type="SAM" id="Phobius"/>
    </source>
</evidence>
<evidence type="ECO:0000313" key="2">
    <source>
        <dbReference type="EMBL" id="MCJ8503192.1"/>
    </source>
</evidence>
<feature type="transmembrane region" description="Helical" evidence="1">
    <location>
        <begin position="110"/>
        <end position="132"/>
    </location>
</feature>
<dbReference type="EMBL" id="JALJRB010000064">
    <property type="protein sequence ID" value="MCJ8503192.1"/>
    <property type="molecule type" value="Genomic_DNA"/>
</dbReference>
<proteinExistence type="predicted"/>
<evidence type="ECO:0000313" key="3">
    <source>
        <dbReference type="Proteomes" id="UP001165427"/>
    </source>
</evidence>
<name>A0AA41R4H1_9BACT</name>